<dbReference type="Proteomes" id="UP001583193">
    <property type="component" value="Unassembled WGS sequence"/>
</dbReference>
<dbReference type="Gene3D" id="3.30.559.10">
    <property type="entry name" value="Chloramphenicol acetyltransferase-like domain"/>
    <property type="match status" value="2"/>
</dbReference>
<accession>A0ABR3Y2N3</accession>
<reference evidence="2 3" key="1">
    <citation type="journal article" date="2024" name="IMA Fungus">
        <title>IMA Genome - F19 : A genome assembly and annotation guide to empower mycologists, including annotated draft genome sequences of Ceratocystis pirilliformis, Diaporthe australafricana, Fusarium ophioides, Paecilomyces lecythidis, and Sporothrix stenoceras.</title>
        <authorList>
            <person name="Aylward J."/>
            <person name="Wilson A.M."/>
            <person name="Visagie C.M."/>
            <person name="Spraker J."/>
            <person name="Barnes I."/>
            <person name="Buitendag C."/>
            <person name="Ceriani C."/>
            <person name="Del Mar Angel L."/>
            <person name="du Plessis D."/>
            <person name="Fuchs T."/>
            <person name="Gasser K."/>
            <person name="Kramer D."/>
            <person name="Li W."/>
            <person name="Munsamy K."/>
            <person name="Piso A."/>
            <person name="Price J.L."/>
            <person name="Sonnekus B."/>
            <person name="Thomas C."/>
            <person name="van der Nest A."/>
            <person name="van Dijk A."/>
            <person name="van Heerden A."/>
            <person name="van Vuuren N."/>
            <person name="Yilmaz N."/>
            <person name="Duong T.A."/>
            <person name="van der Merwe N.A."/>
            <person name="Wingfield M.J."/>
            <person name="Wingfield B.D."/>
        </authorList>
    </citation>
    <scope>NUCLEOTIDE SEQUENCE [LARGE SCALE GENOMIC DNA]</scope>
    <source>
        <strain evidence="2 3">CMW 18167</strain>
    </source>
</reference>
<name>A0ABR3Y2N3_9EURO</name>
<dbReference type="InterPro" id="IPR050317">
    <property type="entry name" value="Plant_Fungal_Acyltransferase"/>
</dbReference>
<gene>
    <name evidence="2" type="ORF">Plec18167_002972</name>
</gene>
<comment type="caution">
    <text evidence="2">The sequence shown here is derived from an EMBL/GenBank/DDBJ whole genome shotgun (WGS) entry which is preliminary data.</text>
</comment>
<dbReference type="Pfam" id="PF02458">
    <property type="entry name" value="Transferase"/>
    <property type="match status" value="1"/>
</dbReference>
<evidence type="ECO:0000256" key="1">
    <source>
        <dbReference type="ARBA" id="ARBA00022679"/>
    </source>
</evidence>
<keyword evidence="1" id="KW-0808">Transferase</keyword>
<dbReference type="PANTHER" id="PTHR31642:SF310">
    <property type="entry name" value="FATTY ALCOHOL:CAFFEOYL-COA ACYLTRANSFERASE"/>
    <property type="match status" value="1"/>
</dbReference>
<sequence>MAVGSKVERLTPLDILMPRTYIATLLTFRTTQSVATLSRGLEAGLKSLFRRVPWLSGCVCPTQLPEGGKHGLEIRWDATEGNPAALIDKGSVPIEYDTSAGGLLPEDIPSNVWPVPSFIDDDLFSKGAPVFAASIFRFSDNKGVGLCICMHHNAVDATGFAEVLRLWTKGLTALESHSLSPLSDRVSRLSNALSAELKTVSSMNPDELFHLHPEYSPTPPTLPISFPPCSCKLFAFPILKINDVKERLDGQESTMRSTNAVLCAIIWSAITAARKQSDSDLAKGTSKLVTAVNGRRRIKALSTPEYPYLGNTVLYSLAEASVESLSVSFDEPSNQILRSIADTVSQSQSSTQIHEYRIAEVYKLADSVDDYRAIFPGWDIFGARDMVITSWANLGLYDLDFGTGLGKPEFVRIRGSPADGVAIILPRRNDVLEVMLMLRTHDMDVLEQDSMWTTFVN</sequence>
<dbReference type="PANTHER" id="PTHR31642">
    <property type="entry name" value="TRICHOTHECENE 3-O-ACETYLTRANSFERASE"/>
    <property type="match status" value="1"/>
</dbReference>
<organism evidence="2 3">
    <name type="scientific">Paecilomyces lecythidis</name>
    <dbReference type="NCBI Taxonomy" id="3004212"/>
    <lineage>
        <taxon>Eukaryota</taxon>
        <taxon>Fungi</taxon>
        <taxon>Dikarya</taxon>
        <taxon>Ascomycota</taxon>
        <taxon>Pezizomycotina</taxon>
        <taxon>Eurotiomycetes</taxon>
        <taxon>Eurotiomycetidae</taxon>
        <taxon>Eurotiales</taxon>
        <taxon>Thermoascaceae</taxon>
        <taxon>Paecilomyces</taxon>
    </lineage>
</organism>
<evidence type="ECO:0000313" key="3">
    <source>
        <dbReference type="Proteomes" id="UP001583193"/>
    </source>
</evidence>
<evidence type="ECO:0000313" key="2">
    <source>
        <dbReference type="EMBL" id="KAL1882556.1"/>
    </source>
</evidence>
<proteinExistence type="predicted"/>
<dbReference type="EMBL" id="JAVDPF010000006">
    <property type="protein sequence ID" value="KAL1882556.1"/>
    <property type="molecule type" value="Genomic_DNA"/>
</dbReference>
<dbReference type="InterPro" id="IPR023213">
    <property type="entry name" value="CAT-like_dom_sf"/>
</dbReference>
<protein>
    <submittedName>
        <fullName evidence="2">Uncharacterized protein</fullName>
    </submittedName>
</protein>
<keyword evidence="3" id="KW-1185">Reference proteome</keyword>